<dbReference type="Proteomes" id="UP000464318">
    <property type="component" value="Chromosome"/>
</dbReference>
<dbReference type="PANTHER" id="PTHR12526">
    <property type="entry name" value="GLYCOSYLTRANSFERASE"/>
    <property type="match status" value="1"/>
</dbReference>
<dbReference type="EMBL" id="CP029149">
    <property type="protein sequence ID" value="QHN64557.1"/>
    <property type="molecule type" value="Genomic_DNA"/>
</dbReference>
<dbReference type="InterPro" id="IPR001296">
    <property type="entry name" value="Glyco_trans_1"/>
</dbReference>
<reference evidence="1 2" key="1">
    <citation type="submission" date="2018-04" db="EMBL/GenBank/DDBJ databases">
        <title>Characteristic and Complete Genome Sequencing of A Novel Member of Infective Endocarditis Causative Bacteria: Bergeyella cardium QL-PH.</title>
        <authorList>
            <person name="Pan H."/>
            <person name="Sun E."/>
            <person name="Zhang Y."/>
        </authorList>
    </citation>
    <scope>NUCLEOTIDE SEQUENCE [LARGE SCALE GENOMIC DNA]</scope>
    <source>
        <strain evidence="1 2">HPQL</strain>
    </source>
</reference>
<dbReference type="Pfam" id="PF00534">
    <property type="entry name" value="Glycos_transf_1"/>
    <property type="match status" value="1"/>
</dbReference>
<sequence length="384" mass="44480">MTPPKKILIRIGSLRHGGAEKVLATFLKNLPEDKYDIDLLLNLYSGKYLAEIPSWVNILYLNKGEMITTNRLQDLPLKAFRVMYQWILRKFPKLLYKFILKDKPYDIEFAAIHGFRDEILNSPLKSSKKIVWIHNDLRKTEFHNYTDDEIRKFFGFDKIMLISEHIQQDFESLAKTPNERNKIVRIYNPLDTEEIISKASLPPHQEIEKTAPLFLSVGTVFPQKGFDRLLRAHKKLLDEGLKHQILILGDGYDFENIKHLKNELGVAHSVTMLGFTDNPYPYFNIADYYILSSRYEGYPTVLFEAITLKKNIIATDVSGVSEMLLNGKLGLITENSEEGIYLGMKKALTESQSFTTYQQELKAYQMPFSLRNSVDKIMDILDQL</sequence>
<proteinExistence type="predicted"/>
<name>A0A6P1QTN7_9FLAO</name>
<dbReference type="AlphaFoldDB" id="A0A6P1QTN7"/>
<dbReference type="SUPFAM" id="SSF53756">
    <property type="entry name" value="UDP-Glycosyltransferase/glycogen phosphorylase"/>
    <property type="match status" value="1"/>
</dbReference>
<organism evidence="1 2">
    <name type="scientific">Bergeyella cardium</name>
    <dbReference type="NCBI Taxonomy" id="1585976"/>
    <lineage>
        <taxon>Bacteria</taxon>
        <taxon>Pseudomonadati</taxon>
        <taxon>Bacteroidota</taxon>
        <taxon>Flavobacteriia</taxon>
        <taxon>Flavobacteriales</taxon>
        <taxon>Weeksellaceae</taxon>
        <taxon>Bergeyella</taxon>
    </lineage>
</organism>
<evidence type="ECO:0000313" key="2">
    <source>
        <dbReference type="Proteomes" id="UP000464318"/>
    </source>
</evidence>
<keyword evidence="2" id="KW-1185">Reference proteome</keyword>
<gene>
    <name evidence="1" type="ORF">DBX24_00950</name>
</gene>
<dbReference type="KEGG" id="bcad:DBX24_00950"/>
<dbReference type="PANTHER" id="PTHR12526:SF630">
    <property type="entry name" value="GLYCOSYLTRANSFERASE"/>
    <property type="match status" value="1"/>
</dbReference>
<dbReference type="RefSeq" id="WP_160223685.1">
    <property type="nucleotide sequence ID" value="NZ_CP029149.1"/>
</dbReference>
<dbReference type="GO" id="GO:0016757">
    <property type="term" value="F:glycosyltransferase activity"/>
    <property type="evidence" value="ECO:0007669"/>
    <property type="project" value="InterPro"/>
</dbReference>
<dbReference type="Gene3D" id="3.40.50.2000">
    <property type="entry name" value="Glycogen Phosphorylase B"/>
    <property type="match status" value="2"/>
</dbReference>
<accession>A0A6P1QTN7</accession>
<protein>
    <submittedName>
        <fullName evidence="1">Glycosyltransferase</fullName>
    </submittedName>
</protein>
<evidence type="ECO:0000313" key="1">
    <source>
        <dbReference type="EMBL" id="QHN64557.1"/>
    </source>
</evidence>
<dbReference type="CDD" id="cd03811">
    <property type="entry name" value="GT4_GT28_WabH-like"/>
    <property type="match status" value="1"/>
</dbReference>
<keyword evidence="1" id="KW-0808">Transferase</keyword>
<dbReference type="OrthoDB" id="791981at2"/>